<keyword evidence="3" id="KW-1185">Reference proteome</keyword>
<evidence type="ECO:0000256" key="1">
    <source>
        <dbReference type="SAM" id="Phobius"/>
    </source>
</evidence>
<feature type="transmembrane region" description="Helical" evidence="1">
    <location>
        <begin position="12"/>
        <end position="32"/>
    </location>
</feature>
<evidence type="ECO:0000313" key="2">
    <source>
        <dbReference type="EMBL" id="MTW09219.1"/>
    </source>
</evidence>
<evidence type="ECO:0000313" key="3">
    <source>
        <dbReference type="Proteomes" id="UP000472320"/>
    </source>
</evidence>
<dbReference type="OrthoDB" id="9101846at2"/>
<keyword evidence="1" id="KW-1133">Transmembrane helix</keyword>
<accession>A0A6L6QAV2</accession>
<sequence length="70" mass="7765">MKRPARSSLATLISIALVIKVALLYALWTLFFSHPQTKKMRLPTAQVENHLLTAPAPTNLAPKVNDGSRR</sequence>
<dbReference type="Proteomes" id="UP000472320">
    <property type="component" value="Unassembled WGS sequence"/>
</dbReference>
<gene>
    <name evidence="2" type="ORF">GM658_01265</name>
</gene>
<name>A0A6L6QAV2_9BURK</name>
<dbReference type="InterPro" id="IPR054636">
    <property type="entry name" value="CydP"/>
</dbReference>
<proteinExistence type="predicted"/>
<dbReference type="NCBIfam" id="NF045611">
    <property type="entry name" value="small_CydP"/>
    <property type="match status" value="1"/>
</dbReference>
<protein>
    <submittedName>
        <fullName evidence="2">Uncharacterized protein</fullName>
    </submittedName>
</protein>
<keyword evidence="1" id="KW-0812">Transmembrane</keyword>
<comment type="caution">
    <text evidence="2">The sequence shown here is derived from an EMBL/GenBank/DDBJ whole genome shotgun (WGS) entry which is preliminary data.</text>
</comment>
<reference evidence="2 3" key="1">
    <citation type="submission" date="2019-11" db="EMBL/GenBank/DDBJ databases">
        <title>Type strains purchased from KCTC, JCM and DSMZ.</title>
        <authorList>
            <person name="Lu H."/>
        </authorList>
    </citation>
    <scope>NUCLEOTIDE SEQUENCE [LARGE SCALE GENOMIC DNA]</scope>
    <source>
        <strain evidence="2 3">JCM 31587</strain>
    </source>
</reference>
<dbReference type="EMBL" id="WNKX01000001">
    <property type="protein sequence ID" value="MTW09219.1"/>
    <property type="molecule type" value="Genomic_DNA"/>
</dbReference>
<keyword evidence="1" id="KW-0472">Membrane</keyword>
<dbReference type="RefSeq" id="WP_155452199.1">
    <property type="nucleotide sequence ID" value="NZ_WNKX01000001.1"/>
</dbReference>
<dbReference type="AlphaFoldDB" id="A0A6L6QAV2"/>
<organism evidence="2 3">
    <name type="scientific">Massilia eburnea</name>
    <dbReference type="NCBI Taxonomy" id="1776165"/>
    <lineage>
        <taxon>Bacteria</taxon>
        <taxon>Pseudomonadati</taxon>
        <taxon>Pseudomonadota</taxon>
        <taxon>Betaproteobacteria</taxon>
        <taxon>Burkholderiales</taxon>
        <taxon>Oxalobacteraceae</taxon>
        <taxon>Telluria group</taxon>
        <taxon>Massilia</taxon>
    </lineage>
</organism>